<protein>
    <submittedName>
        <fullName evidence="7">Peptide ABC transporter ATP-binding protein</fullName>
    </submittedName>
</protein>
<dbReference type="CDD" id="cd03255">
    <property type="entry name" value="ABC_MJ0796_LolCDE_FtsE"/>
    <property type="match status" value="1"/>
</dbReference>
<dbReference type="GO" id="GO:0006865">
    <property type="term" value="P:amino acid transport"/>
    <property type="evidence" value="ECO:0007669"/>
    <property type="project" value="UniProtKB-KW"/>
</dbReference>
<proteinExistence type="inferred from homology"/>
<dbReference type="InterPro" id="IPR017911">
    <property type="entry name" value="MacB-like_ATP-bd"/>
</dbReference>
<evidence type="ECO:0000256" key="1">
    <source>
        <dbReference type="ARBA" id="ARBA00005417"/>
    </source>
</evidence>
<dbReference type="SMART" id="SM00382">
    <property type="entry name" value="AAA"/>
    <property type="match status" value="1"/>
</dbReference>
<evidence type="ECO:0000313" key="8">
    <source>
        <dbReference type="Proteomes" id="UP001321861"/>
    </source>
</evidence>
<comment type="similarity">
    <text evidence="1">Belongs to the ABC transporter superfamily.</text>
</comment>
<evidence type="ECO:0000313" key="7">
    <source>
        <dbReference type="EMBL" id="BDR59114.1"/>
    </source>
</evidence>
<dbReference type="GO" id="GO:0098796">
    <property type="term" value="C:membrane protein complex"/>
    <property type="evidence" value="ECO:0007669"/>
    <property type="project" value="UniProtKB-ARBA"/>
</dbReference>
<dbReference type="PANTHER" id="PTHR42798:SF7">
    <property type="entry name" value="ALPHA-D-RIBOSE 1-METHYLPHOSPHONATE 5-TRIPHOSPHATE SYNTHASE SUBUNIT PHNL"/>
    <property type="match status" value="1"/>
</dbReference>
<dbReference type="SUPFAM" id="SSF52540">
    <property type="entry name" value="P-loop containing nucleoside triphosphate hydrolases"/>
    <property type="match status" value="1"/>
</dbReference>
<evidence type="ECO:0000256" key="3">
    <source>
        <dbReference type="ARBA" id="ARBA00022741"/>
    </source>
</evidence>
<feature type="domain" description="ABC transporter" evidence="6">
    <location>
        <begin position="5"/>
        <end position="239"/>
    </location>
</feature>
<keyword evidence="4 7" id="KW-0067">ATP-binding</keyword>
<evidence type="ECO:0000256" key="2">
    <source>
        <dbReference type="ARBA" id="ARBA00022448"/>
    </source>
</evidence>
<evidence type="ECO:0000259" key="6">
    <source>
        <dbReference type="PROSITE" id="PS50893"/>
    </source>
</evidence>
<dbReference type="KEGG" id="xap:XA3_15550"/>
<dbReference type="InterPro" id="IPR003593">
    <property type="entry name" value="AAA+_ATPase"/>
</dbReference>
<keyword evidence="5" id="KW-0029">Amino-acid transport</keyword>
<dbReference type="GO" id="GO:0005524">
    <property type="term" value="F:ATP binding"/>
    <property type="evidence" value="ECO:0007669"/>
    <property type="project" value="UniProtKB-KW"/>
</dbReference>
<dbReference type="InterPro" id="IPR003439">
    <property type="entry name" value="ABC_transporter-like_ATP-bd"/>
</dbReference>
<sequence length="241" mass="26607">MTIILKAQNINKKYGRTPILNGISLNVEEGQFIAIMGNSGAGKSTLLNCISGMDQPDSGKILLLDNELSRMSNRDLASFRAKNMGFIFQDFRLLEDMSLLDNLLVRGYLKQSKSDALKQANDLLDKVQLLNVKNHYPSQLSGGQKQRGAIARALMNNPEIVFADEPTGALNSAAGKQVMETLKFVNVELKTTVLMVTHDVRSASYCDQIIYLSDGKILGNLTLDYSKNISDINAFLSQKGW</sequence>
<dbReference type="InterPro" id="IPR027417">
    <property type="entry name" value="P-loop_NTPase"/>
</dbReference>
<keyword evidence="8" id="KW-1185">Reference proteome</keyword>
<dbReference type="FunFam" id="3.40.50.300:FF:000032">
    <property type="entry name" value="Export ABC transporter ATP-binding protein"/>
    <property type="match status" value="1"/>
</dbReference>
<dbReference type="PANTHER" id="PTHR42798">
    <property type="entry name" value="LIPOPROTEIN-RELEASING SYSTEM ATP-BINDING PROTEIN LOLD"/>
    <property type="match status" value="1"/>
</dbReference>
<keyword evidence="2" id="KW-0813">Transport</keyword>
<gene>
    <name evidence="7" type="ORF">XA3_15550</name>
</gene>
<reference evidence="7 8" key="1">
    <citation type="journal article" date="2023" name="Microbiol. Spectr.">
        <title>Symbiosis of Carpenter Bees with Uncharacterized Lactic Acid Bacteria Showing NAD Auxotrophy.</title>
        <authorList>
            <person name="Kawasaki S."/>
            <person name="Ozawa K."/>
            <person name="Mori T."/>
            <person name="Yamamoto A."/>
            <person name="Ito M."/>
            <person name="Ohkuma M."/>
            <person name="Sakamoto M."/>
            <person name="Matsutani M."/>
        </authorList>
    </citation>
    <scope>NUCLEOTIDE SEQUENCE [LARGE SCALE GENOMIC DNA]</scope>
    <source>
        <strain evidence="7 8">XA3</strain>
    </source>
</reference>
<name>A0AAU9CYM1_9LACO</name>
<dbReference type="RefSeq" id="WP_317634924.1">
    <property type="nucleotide sequence ID" value="NZ_AP026802.1"/>
</dbReference>
<evidence type="ECO:0000256" key="5">
    <source>
        <dbReference type="ARBA" id="ARBA00022970"/>
    </source>
</evidence>
<dbReference type="Gene3D" id="3.40.50.300">
    <property type="entry name" value="P-loop containing nucleotide triphosphate hydrolases"/>
    <property type="match status" value="1"/>
</dbReference>
<dbReference type="AlphaFoldDB" id="A0AAU9CYM1"/>
<accession>A0AAU9CYM1</accession>
<dbReference type="Proteomes" id="UP001321861">
    <property type="component" value="Chromosome"/>
</dbReference>
<organism evidence="7 8">
    <name type="scientific">Xylocopilactobacillus apicola</name>
    <dbReference type="NCBI Taxonomy" id="2932184"/>
    <lineage>
        <taxon>Bacteria</taxon>
        <taxon>Bacillati</taxon>
        <taxon>Bacillota</taxon>
        <taxon>Bacilli</taxon>
        <taxon>Lactobacillales</taxon>
        <taxon>Lactobacillaceae</taxon>
        <taxon>Xylocopilactobacillus</taxon>
    </lineage>
</organism>
<dbReference type="GO" id="GO:0022857">
    <property type="term" value="F:transmembrane transporter activity"/>
    <property type="evidence" value="ECO:0007669"/>
    <property type="project" value="UniProtKB-ARBA"/>
</dbReference>
<dbReference type="EMBL" id="AP026802">
    <property type="protein sequence ID" value="BDR59114.1"/>
    <property type="molecule type" value="Genomic_DNA"/>
</dbReference>
<keyword evidence="3" id="KW-0547">Nucleotide-binding</keyword>
<dbReference type="PROSITE" id="PS50893">
    <property type="entry name" value="ABC_TRANSPORTER_2"/>
    <property type="match status" value="1"/>
</dbReference>
<evidence type="ECO:0000256" key="4">
    <source>
        <dbReference type="ARBA" id="ARBA00022840"/>
    </source>
</evidence>
<dbReference type="Pfam" id="PF00005">
    <property type="entry name" value="ABC_tran"/>
    <property type="match status" value="1"/>
</dbReference>
<dbReference type="GO" id="GO:0016887">
    <property type="term" value="F:ATP hydrolysis activity"/>
    <property type="evidence" value="ECO:0007669"/>
    <property type="project" value="InterPro"/>
</dbReference>